<feature type="region of interest" description="Disordered" evidence="1">
    <location>
        <begin position="71"/>
        <end position="103"/>
    </location>
</feature>
<evidence type="ECO:0000313" key="2">
    <source>
        <dbReference type="EMBL" id="KIJ11147.1"/>
    </source>
</evidence>
<sequence>MADPNLETPPNYAGPEFEIIREGLRRGYHEDDQQVIERLLAAWQADRTNRIAAWNVQKEIEARAAEEADQARRLREEEEEMLANEEAERELRETEKKKPKMNTFTPGASVADVLVHPPSQFALQKLSTFDYVELWYFSLAGCLDAAKHHDRSQADDTFGISKVDDHLTVRSIASVRASRNALPDHELSFSEFLKAKNCFLEHAKKANWPASNLDALAKFFWFLETHPSLQLPLGEKIILTYASRVRHDWHRELKAGRGYDISIINNHLLNMVTRDIEGHDNDHIKSKASNPNKPTHDF</sequence>
<gene>
    <name evidence="2" type="ORF">PAXINDRAFT_84941</name>
</gene>
<accession>A0A0C9TTJ9</accession>
<keyword evidence="3" id="KW-1185">Reference proteome</keyword>
<dbReference type="OrthoDB" id="2688210at2759"/>
<organism evidence="2 3">
    <name type="scientific">Paxillus involutus ATCC 200175</name>
    <dbReference type="NCBI Taxonomy" id="664439"/>
    <lineage>
        <taxon>Eukaryota</taxon>
        <taxon>Fungi</taxon>
        <taxon>Dikarya</taxon>
        <taxon>Basidiomycota</taxon>
        <taxon>Agaricomycotina</taxon>
        <taxon>Agaricomycetes</taxon>
        <taxon>Agaricomycetidae</taxon>
        <taxon>Boletales</taxon>
        <taxon>Paxilineae</taxon>
        <taxon>Paxillaceae</taxon>
        <taxon>Paxillus</taxon>
    </lineage>
</organism>
<dbReference type="HOGENOM" id="CLU_052398_1_0_1"/>
<feature type="compositionally biased region" description="Acidic residues" evidence="1">
    <location>
        <begin position="77"/>
        <end position="88"/>
    </location>
</feature>
<name>A0A0C9TTJ9_PAXIN</name>
<dbReference type="AlphaFoldDB" id="A0A0C9TTJ9"/>
<dbReference type="Proteomes" id="UP000053647">
    <property type="component" value="Unassembled WGS sequence"/>
</dbReference>
<reference evidence="3" key="2">
    <citation type="submission" date="2015-01" db="EMBL/GenBank/DDBJ databases">
        <title>Evolutionary Origins and Diversification of the Mycorrhizal Mutualists.</title>
        <authorList>
            <consortium name="DOE Joint Genome Institute"/>
            <consortium name="Mycorrhizal Genomics Consortium"/>
            <person name="Kohler A."/>
            <person name="Kuo A."/>
            <person name="Nagy L.G."/>
            <person name="Floudas D."/>
            <person name="Copeland A."/>
            <person name="Barry K.W."/>
            <person name="Cichocki N."/>
            <person name="Veneault-Fourrey C."/>
            <person name="LaButti K."/>
            <person name="Lindquist E.A."/>
            <person name="Lipzen A."/>
            <person name="Lundell T."/>
            <person name="Morin E."/>
            <person name="Murat C."/>
            <person name="Riley R."/>
            <person name="Ohm R."/>
            <person name="Sun H."/>
            <person name="Tunlid A."/>
            <person name="Henrissat B."/>
            <person name="Grigoriev I.V."/>
            <person name="Hibbett D.S."/>
            <person name="Martin F."/>
        </authorList>
    </citation>
    <scope>NUCLEOTIDE SEQUENCE [LARGE SCALE GENOMIC DNA]</scope>
    <source>
        <strain evidence="3">ATCC 200175</strain>
    </source>
</reference>
<reference evidence="2 3" key="1">
    <citation type="submission" date="2014-06" db="EMBL/GenBank/DDBJ databases">
        <authorList>
            <consortium name="DOE Joint Genome Institute"/>
            <person name="Kuo A."/>
            <person name="Kohler A."/>
            <person name="Nagy L.G."/>
            <person name="Floudas D."/>
            <person name="Copeland A."/>
            <person name="Barry K.W."/>
            <person name="Cichocki N."/>
            <person name="Veneault-Fourrey C."/>
            <person name="LaButti K."/>
            <person name="Lindquist E.A."/>
            <person name="Lipzen A."/>
            <person name="Lundell T."/>
            <person name="Morin E."/>
            <person name="Murat C."/>
            <person name="Sun H."/>
            <person name="Tunlid A."/>
            <person name="Henrissat B."/>
            <person name="Grigoriev I.V."/>
            <person name="Hibbett D.S."/>
            <person name="Martin F."/>
            <person name="Nordberg H.P."/>
            <person name="Cantor M.N."/>
            <person name="Hua S.X."/>
        </authorList>
    </citation>
    <scope>NUCLEOTIDE SEQUENCE [LARGE SCALE GENOMIC DNA]</scope>
    <source>
        <strain evidence="2 3">ATCC 200175</strain>
    </source>
</reference>
<evidence type="ECO:0000313" key="3">
    <source>
        <dbReference type="Proteomes" id="UP000053647"/>
    </source>
</evidence>
<protein>
    <submittedName>
        <fullName evidence="2">Uncharacterized protein</fullName>
    </submittedName>
</protein>
<evidence type="ECO:0000256" key="1">
    <source>
        <dbReference type="SAM" id="MobiDB-lite"/>
    </source>
</evidence>
<dbReference type="EMBL" id="KN819386">
    <property type="protein sequence ID" value="KIJ11147.1"/>
    <property type="molecule type" value="Genomic_DNA"/>
</dbReference>
<proteinExistence type="predicted"/>